<reference evidence="6 7" key="1">
    <citation type="journal article" date="2021" name="Sci. Rep.">
        <title>The distribution of antibiotic resistance genes in chicken gut microbiota commensals.</title>
        <authorList>
            <person name="Juricova H."/>
            <person name="Matiasovicova J."/>
            <person name="Kubasova T."/>
            <person name="Cejkova D."/>
            <person name="Rychlik I."/>
        </authorList>
    </citation>
    <scope>NUCLEOTIDE SEQUENCE [LARGE SCALE GENOMIC DNA]</scope>
    <source>
        <strain evidence="6 7">An574</strain>
    </source>
</reference>
<feature type="domain" description="DAGKc" evidence="5">
    <location>
        <begin position="1"/>
        <end position="139"/>
    </location>
</feature>
<gene>
    <name evidence="6" type="ORF">H5975_06100</name>
</gene>
<keyword evidence="6" id="KW-0418">Kinase</keyword>
<evidence type="ECO:0000256" key="3">
    <source>
        <dbReference type="ARBA" id="ARBA00022741"/>
    </source>
</evidence>
<evidence type="ECO:0000313" key="7">
    <source>
        <dbReference type="Proteomes" id="UP000785625"/>
    </source>
</evidence>
<organism evidence="6 7">
    <name type="scientific">Limosilactobacillus coleohominis</name>
    <dbReference type="NCBI Taxonomy" id="181675"/>
    <lineage>
        <taxon>Bacteria</taxon>
        <taxon>Bacillati</taxon>
        <taxon>Bacillota</taxon>
        <taxon>Bacilli</taxon>
        <taxon>Lactobacillales</taxon>
        <taxon>Lactobacillaceae</taxon>
        <taxon>Limosilactobacillus</taxon>
    </lineage>
</organism>
<dbReference type="Pfam" id="PF00781">
    <property type="entry name" value="DAGK_cat"/>
    <property type="match status" value="1"/>
</dbReference>
<dbReference type="EMBL" id="JACJKU010000058">
    <property type="protein sequence ID" value="MBM6941041.1"/>
    <property type="molecule type" value="Genomic_DNA"/>
</dbReference>
<dbReference type="PANTHER" id="PTHR12358">
    <property type="entry name" value="SPHINGOSINE KINASE"/>
    <property type="match status" value="1"/>
</dbReference>
<dbReference type="InterPro" id="IPR016064">
    <property type="entry name" value="NAD/diacylglycerol_kinase_sf"/>
</dbReference>
<keyword evidence="4" id="KW-0067">ATP-binding</keyword>
<dbReference type="Gene3D" id="2.60.200.40">
    <property type="match status" value="1"/>
</dbReference>
<evidence type="ECO:0000256" key="2">
    <source>
        <dbReference type="ARBA" id="ARBA00005983"/>
    </source>
</evidence>
<dbReference type="SMART" id="SM00046">
    <property type="entry name" value="DAGKc"/>
    <property type="match status" value="1"/>
</dbReference>
<dbReference type="Gene3D" id="3.40.50.10330">
    <property type="entry name" value="Probable inorganic polyphosphate/atp-NAD kinase, domain 1"/>
    <property type="match status" value="1"/>
</dbReference>
<dbReference type="InterPro" id="IPR050187">
    <property type="entry name" value="Lipid_Phosphate_FormReg"/>
</dbReference>
<name>A0ABS2GYW3_9LACO</name>
<evidence type="ECO:0000259" key="5">
    <source>
        <dbReference type="PROSITE" id="PS50146"/>
    </source>
</evidence>
<keyword evidence="6" id="KW-0808">Transferase</keyword>
<accession>A0ABS2GYW3</accession>
<dbReference type="InterPro" id="IPR001206">
    <property type="entry name" value="Diacylglycerol_kinase_cat_dom"/>
</dbReference>
<keyword evidence="7" id="KW-1185">Reference proteome</keyword>
<evidence type="ECO:0000256" key="1">
    <source>
        <dbReference type="ARBA" id="ARBA00001946"/>
    </source>
</evidence>
<dbReference type="PROSITE" id="PS50146">
    <property type="entry name" value="DAGK"/>
    <property type="match status" value="1"/>
</dbReference>
<dbReference type="PANTHER" id="PTHR12358:SF54">
    <property type="entry name" value="SPHINGOSINE KINASE RELATED PROTEIN"/>
    <property type="match status" value="1"/>
</dbReference>
<comment type="caution">
    <text evidence="6">The sequence shown here is derived from an EMBL/GenBank/DDBJ whole genome shotgun (WGS) entry which is preliminary data.</text>
</comment>
<dbReference type="InterPro" id="IPR017438">
    <property type="entry name" value="ATP-NAD_kinase_N"/>
</dbReference>
<dbReference type="GO" id="GO:0016301">
    <property type="term" value="F:kinase activity"/>
    <property type="evidence" value="ECO:0007669"/>
    <property type="project" value="UniProtKB-KW"/>
</dbReference>
<dbReference type="RefSeq" id="WP_204785309.1">
    <property type="nucleotide sequence ID" value="NZ_JACJKU010000058.1"/>
</dbReference>
<dbReference type="Proteomes" id="UP000785625">
    <property type="component" value="Unassembled WGS sequence"/>
</dbReference>
<sequence>MHYSFIINSTAGNNRSQKKWEELKHYLDSHNIDYHDVFTRYSGHATELARDIANTSTDNEEVIVAVGGDGTIDEVVNGVMSIDHHNAKTNSTPIAVIPTGLTNGFAVAYGIRKNPIQAFQQIESANKTTMISVGQYHESIKDESGFFVNSLGIGFDAALISKRNSKKRSSSKMGLLTFLISAGGVLYNQQPFSLMLQEKHHHQLFPNTYIATCLNHHVRGNKQAMHDNLFSSNIQLLVVEHHNWLITLWTLWLLATGRIAKSRWANYYEADKFQYTTTSLEFVQKDGIELGNRFVDVSISSAQCQIWQNSSFNHPKCQFKLEKC</sequence>
<proteinExistence type="inferred from homology"/>
<evidence type="ECO:0000313" key="6">
    <source>
        <dbReference type="EMBL" id="MBM6941041.1"/>
    </source>
</evidence>
<evidence type="ECO:0000256" key="4">
    <source>
        <dbReference type="ARBA" id="ARBA00022840"/>
    </source>
</evidence>
<comment type="similarity">
    <text evidence="2">Belongs to the diacylglycerol/lipid kinase family.</text>
</comment>
<keyword evidence="3" id="KW-0547">Nucleotide-binding</keyword>
<dbReference type="SUPFAM" id="SSF111331">
    <property type="entry name" value="NAD kinase/diacylglycerol kinase-like"/>
    <property type="match status" value="1"/>
</dbReference>
<protein>
    <submittedName>
        <fullName evidence="6">Diacylglycerol kinase</fullName>
    </submittedName>
</protein>
<comment type="cofactor">
    <cofactor evidence="1">
        <name>Mg(2+)</name>
        <dbReference type="ChEBI" id="CHEBI:18420"/>
    </cofactor>
</comment>